<feature type="domain" description="Aminotransferase class V" evidence="2">
    <location>
        <begin position="26"/>
        <end position="391"/>
    </location>
</feature>
<dbReference type="InterPro" id="IPR015424">
    <property type="entry name" value="PyrdxlP-dep_Trfase"/>
</dbReference>
<dbReference type="Pfam" id="PF00266">
    <property type="entry name" value="Aminotran_5"/>
    <property type="match status" value="1"/>
</dbReference>
<dbReference type="InterPro" id="IPR015422">
    <property type="entry name" value="PyrdxlP-dep_Trfase_small"/>
</dbReference>
<name>A0A0G0QUH7_9BACT</name>
<protein>
    <submittedName>
        <fullName evidence="3">Cysteine desulfurase/selenocysteine lyase</fullName>
    </submittedName>
</protein>
<evidence type="ECO:0000313" key="4">
    <source>
        <dbReference type="Proteomes" id="UP000034301"/>
    </source>
</evidence>
<keyword evidence="3" id="KW-0456">Lyase</keyword>
<gene>
    <name evidence="3" type="ORF">UT78_C0001G0014</name>
</gene>
<dbReference type="InterPro" id="IPR000192">
    <property type="entry name" value="Aminotrans_V_dom"/>
</dbReference>
<reference evidence="3 4" key="1">
    <citation type="journal article" date="2015" name="Nature">
        <title>rRNA introns, odd ribosomes, and small enigmatic genomes across a large radiation of phyla.</title>
        <authorList>
            <person name="Brown C.T."/>
            <person name="Hug L.A."/>
            <person name="Thomas B.C."/>
            <person name="Sharon I."/>
            <person name="Castelle C.J."/>
            <person name="Singh A."/>
            <person name="Wilkins M.J."/>
            <person name="Williams K.H."/>
            <person name="Banfield J.F."/>
        </authorList>
    </citation>
    <scope>NUCLEOTIDE SEQUENCE [LARGE SCALE GENOMIC DNA]</scope>
</reference>
<comment type="caution">
    <text evidence="3">The sequence shown here is derived from an EMBL/GenBank/DDBJ whole genome shotgun (WGS) entry which is preliminary data.</text>
</comment>
<dbReference type="AlphaFoldDB" id="A0A0G0QUH7"/>
<dbReference type="SUPFAM" id="SSF53383">
    <property type="entry name" value="PLP-dependent transferases"/>
    <property type="match status" value="1"/>
</dbReference>
<dbReference type="PANTHER" id="PTHR43586:SF8">
    <property type="entry name" value="CYSTEINE DESULFURASE 1, CHLOROPLASTIC"/>
    <property type="match status" value="1"/>
</dbReference>
<sequence>MNFLNINKKTKNDDPDFSYLNKDVLYLDSACQTLRPQQVIDAMAEYYHEYNSCGGRVKYDWGIKLDEKIKETRKKVLSFVGKPASEYAVAFTLNTTYGINLVLGQLPPKFKKIITSDIEHNSVFLPTMTVAKKLNIPRVILERSVNGSLMYNKDDISGAIVVLNSMSNIDGRELINLKEITDDVHKTGGIVLVDAAQGISHDQKIIRESDFDALFFSGHKMYGPSLGVIIIKKSLLVALDIGFIGGGMVEDVEAETYRLISDSDDLGSRLEIGLQNFAGIVGLSASLDWLKSFKKEGVSAPVHQEKLAQFLFNELSKIPTLKLINSSPSPITSFYFDKIDAHRLAIFLSAQNIMVRSGYFCCHYYLKNLKKYPPLVRVSLGLNNTKEQVEFFVKTLKTIITNL</sequence>
<dbReference type="Proteomes" id="UP000034301">
    <property type="component" value="Unassembled WGS sequence"/>
</dbReference>
<evidence type="ECO:0000313" key="3">
    <source>
        <dbReference type="EMBL" id="KKR43828.1"/>
    </source>
</evidence>
<dbReference type="GO" id="GO:0016829">
    <property type="term" value="F:lyase activity"/>
    <property type="evidence" value="ECO:0007669"/>
    <property type="project" value="UniProtKB-KW"/>
</dbReference>
<evidence type="ECO:0000259" key="2">
    <source>
        <dbReference type="Pfam" id="PF00266"/>
    </source>
</evidence>
<dbReference type="Gene3D" id="3.90.1150.10">
    <property type="entry name" value="Aspartate Aminotransferase, domain 1"/>
    <property type="match status" value="1"/>
</dbReference>
<dbReference type="InterPro" id="IPR015421">
    <property type="entry name" value="PyrdxlP-dep_Trfase_major"/>
</dbReference>
<keyword evidence="1" id="KW-0663">Pyridoxal phosphate</keyword>
<dbReference type="PANTHER" id="PTHR43586">
    <property type="entry name" value="CYSTEINE DESULFURASE"/>
    <property type="match status" value="1"/>
</dbReference>
<accession>A0A0G0QUH7</accession>
<organism evidence="3 4">
    <name type="scientific">Candidatus Nomurabacteria bacterium GW2011_GWF2_40_12</name>
    <dbReference type="NCBI Taxonomy" id="1618776"/>
    <lineage>
        <taxon>Bacteria</taxon>
        <taxon>Candidatus Nomuraibacteriota</taxon>
    </lineage>
</organism>
<proteinExistence type="predicted"/>
<dbReference type="Gene3D" id="3.40.640.10">
    <property type="entry name" value="Type I PLP-dependent aspartate aminotransferase-like (Major domain)"/>
    <property type="match status" value="1"/>
</dbReference>
<dbReference type="EMBL" id="LBYC01000001">
    <property type="protein sequence ID" value="KKR43828.1"/>
    <property type="molecule type" value="Genomic_DNA"/>
</dbReference>
<evidence type="ECO:0000256" key="1">
    <source>
        <dbReference type="ARBA" id="ARBA00022898"/>
    </source>
</evidence>